<dbReference type="PANTHER" id="PTHR42659">
    <property type="entry name" value="XANTHINE DEHYDROGENASE SUBUNIT C-RELATED"/>
    <property type="match status" value="1"/>
</dbReference>
<protein>
    <recommendedName>
        <fullName evidence="4">FAD-binding PCMH-type domain-containing protein</fullName>
    </recommendedName>
</protein>
<gene>
    <name evidence="5" type="ORF">AYR66_14060</name>
</gene>
<dbReference type="InterPro" id="IPR002346">
    <property type="entry name" value="Mopterin_DH_FAD-bd"/>
</dbReference>
<sequence length="297" mass="31737">MKAAPFDYIRTESLAHALDLLGEYGPDAKLIAGGQSLVPMLAMRLARPTILLDINRLPEIKGIADEGQHLVIGAATRQRDAEDASVVARRLQLMRLALRWVGHDQTRNRGTIGGSLVHADPSAELPLTAVVMGVELELRSKAGGVRKIPASEFFFGPMSTAVREDECLTRMRWPTRERAGYGAAFEETAIRHGDFAMASAACEVRLDANGVCSQASIGLGGVDGVPLAFPDLAAQVTGHKITTSLAQELAHAAAVRAEPGSDVHASAGYRRHLARELLTRCLLKASVQAAGTMGEFQ</sequence>
<evidence type="ECO:0000256" key="1">
    <source>
        <dbReference type="ARBA" id="ARBA00022630"/>
    </source>
</evidence>
<dbReference type="SMART" id="SM01092">
    <property type="entry name" value="CO_deh_flav_C"/>
    <property type="match status" value="1"/>
</dbReference>
<evidence type="ECO:0000256" key="3">
    <source>
        <dbReference type="ARBA" id="ARBA00023002"/>
    </source>
</evidence>
<dbReference type="AlphaFoldDB" id="A0A254TIQ5"/>
<dbReference type="Pfam" id="PF00941">
    <property type="entry name" value="FAD_binding_5"/>
    <property type="match status" value="1"/>
</dbReference>
<keyword evidence="1" id="KW-0285">Flavoprotein</keyword>
<dbReference type="Gene3D" id="3.30.465.10">
    <property type="match status" value="1"/>
</dbReference>
<evidence type="ECO:0000313" key="6">
    <source>
        <dbReference type="Proteomes" id="UP000197535"/>
    </source>
</evidence>
<dbReference type="SUPFAM" id="SSF56176">
    <property type="entry name" value="FAD-binding/transporter-associated domain-like"/>
    <property type="match status" value="1"/>
</dbReference>
<dbReference type="GO" id="GO:0071949">
    <property type="term" value="F:FAD binding"/>
    <property type="evidence" value="ECO:0007669"/>
    <property type="project" value="InterPro"/>
</dbReference>
<dbReference type="RefSeq" id="WP_088707326.1">
    <property type="nucleotide sequence ID" value="NZ_LSTO01000001.1"/>
</dbReference>
<dbReference type="Pfam" id="PF03450">
    <property type="entry name" value="CO_deh_flav_C"/>
    <property type="match status" value="1"/>
</dbReference>
<comment type="caution">
    <text evidence="5">The sequence shown here is derived from an EMBL/GenBank/DDBJ whole genome shotgun (WGS) entry which is preliminary data.</text>
</comment>
<dbReference type="PANTHER" id="PTHR42659:SF2">
    <property type="entry name" value="XANTHINE DEHYDROGENASE SUBUNIT C-RELATED"/>
    <property type="match status" value="1"/>
</dbReference>
<keyword evidence="2" id="KW-0274">FAD</keyword>
<evidence type="ECO:0000256" key="2">
    <source>
        <dbReference type="ARBA" id="ARBA00022827"/>
    </source>
</evidence>
<dbReference type="Gene3D" id="3.30.43.10">
    <property type="entry name" value="Uridine Diphospho-n-acetylenolpyruvylglucosamine Reductase, domain 2"/>
    <property type="match status" value="1"/>
</dbReference>
<keyword evidence="3" id="KW-0560">Oxidoreductase</keyword>
<accession>A0A254TIQ5</accession>
<dbReference type="InterPro" id="IPR005107">
    <property type="entry name" value="CO_DH_flav_C"/>
</dbReference>
<reference evidence="5 6" key="1">
    <citation type="submission" date="2016-02" db="EMBL/GenBank/DDBJ databases">
        <authorList>
            <person name="Wen L."/>
            <person name="He K."/>
            <person name="Yang H."/>
        </authorList>
    </citation>
    <scope>NUCLEOTIDE SEQUENCE [LARGE SCALE GENOMIC DNA]</scope>
    <source>
        <strain evidence="5 6">TSA40</strain>
    </source>
</reference>
<dbReference type="InterPro" id="IPR016169">
    <property type="entry name" value="FAD-bd_PCMH_sub2"/>
</dbReference>
<proteinExistence type="predicted"/>
<dbReference type="InterPro" id="IPR051312">
    <property type="entry name" value="Diverse_Substr_Oxidored"/>
</dbReference>
<organism evidence="5 6">
    <name type="scientific">Noviherbaspirillum denitrificans</name>
    <dbReference type="NCBI Taxonomy" id="1968433"/>
    <lineage>
        <taxon>Bacteria</taxon>
        <taxon>Pseudomonadati</taxon>
        <taxon>Pseudomonadota</taxon>
        <taxon>Betaproteobacteria</taxon>
        <taxon>Burkholderiales</taxon>
        <taxon>Oxalobacteraceae</taxon>
        <taxon>Noviherbaspirillum</taxon>
    </lineage>
</organism>
<evidence type="ECO:0000259" key="4">
    <source>
        <dbReference type="PROSITE" id="PS51387"/>
    </source>
</evidence>
<evidence type="ECO:0000313" key="5">
    <source>
        <dbReference type="EMBL" id="OWW20443.1"/>
    </source>
</evidence>
<dbReference type="OrthoDB" id="9793944at2"/>
<dbReference type="InterPro" id="IPR036318">
    <property type="entry name" value="FAD-bd_PCMH-like_sf"/>
</dbReference>
<dbReference type="InterPro" id="IPR036683">
    <property type="entry name" value="CO_DH_flav_C_dom_sf"/>
</dbReference>
<dbReference type="InterPro" id="IPR016166">
    <property type="entry name" value="FAD-bd_PCMH"/>
</dbReference>
<dbReference type="Gene3D" id="3.30.390.50">
    <property type="entry name" value="CO dehydrogenase flavoprotein, C-terminal domain"/>
    <property type="match status" value="1"/>
</dbReference>
<name>A0A254TIQ5_9BURK</name>
<feature type="domain" description="FAD-binding PCMH-type" evidence="4">
    <location>
        <begin position="1"/>
        <end position="178"/>
    </location>
</feature>
<dbReference type="GO" id="GO:0016491">
    <property type="term" value="F:oxidoreductase activity"/>
    <property type="evidence" value="ECO:0007669"/>
    <property type="project" value="UniProtKB-KW"/>
</dbReference>
<dbReference type="SUPFAM" id="SSF55447">
    <property type="entry name" value="CO dehydrogenase flavoprotein C-terminal domain-like"/>
    <property type="match status" value="1"/>
</dbReference>
<keyword evidence="6" id="KW-1185">Reference proteome</keyword>
<dbReference type="InterPro" id="IPR016167">
    <property type="entry name" value="FAD-bd_PCMH_sub1"/>
</dbReference>
<dbReference type="PROSITE" id="PS51387">
    <property type="entry name" value="FAD_PCMH"/>
    <property type="match status" value="1"/>
</dbReference>
<dbReference type="EMBL" id="LSTO01000001">
    <property type="protein sequence ID" value="OWW20443.1"/>
    <property type="molecule type" value="Genomic_DNA"/>
</dbReference>
<dbReference type="Proteomes" id="UP000197535">
    <property type="component" value="Unassembled WGS sequence"/>
</dbReference>